<organism evidence="1 2">
    <name type="scientific">Sphingobacterium lactis</name>
    <dbReference type="NCBI Taxonomy" id="797291"/>
    <lineage>
        <taxon>Bacteria</taxon>
        <taxon>Pseudomonadati</taxon>
        <taxon>Bacteroidota</taxon>
        <taxon>Sphingobacteriia</taxon>
        <taxon>Sphingobacteriales</taxon>
        <taxon>Sphingobacteriaceae</taxon>
        <taxon>Sphingobacterium</taxon>
    </lineage>
</organism>
<reference evidence="2" key="1">
    <citation type="submission" date="2016-10" db="EMBL/GenBank/DDBJ databases">
        <authorList>
            <person name="Varghese N."/>
            <person name="Submissions S."/>
        </authorList>
    </citation>
    <scope>NUCLEOTIDE SEQUENCE [LARGE SCALE GENOMIC DNA]</scope>
    <source>
        <strain evidence="2">DSM 22361</strain>
    </source>
</reference>
<dbReference type="AlphaFoldDB" id="A0A1H6CR60"/>
<sequence>MEIKEIIQLIETRFLPLIDNIKSPLSFRFGEVNLTIHPSYIHVFYKVFSSSQFDCTSNKDWTSVSVCPNHITQDDLLVVHDSLIDIWENNLKGSKIIMTRKEQLTNRMKEIQNELSLCQ</sequence>
<evidence type="ECO:0000313" key="1">
    <source>
        <dbReference type="EMBL" id="SEG75464.1"/>
    </source>
</evidence>
<proteinExistence type="predicted"/>
<keyword evidence="2" id="KW-1185">Reference proteome</keyword>
<accession>A0A1H6CR60</accession>
<dbReference type="Proteomes" id="UP000236731">
    <property type="component" value="Unassembled WGS sequence"/>
</dbReference>
<gene>
    <name evidence="1" type="ORF">SAMN05421877_11917</name>
</gene>
<dbReference type="EMBL" id="FNUT01000019">
    <property type="protein sequence ID" value="SEG75464.1"/>
    <property type="molecule type" value="Genomic_DNA"/>
</dbReference>
<protein>
    <submittedName>
        <fullName evidence="1">Uncharacterized protein</fullName>
    </submittedName>
</protein>
<evidence type="ECO:0000313" key="2">
    <source>
        <dbReference type="Proteomes" id="UP000236731"/>
    </source>
</evidence>
<name>A0A1H6CR60_9SPHI</name>